<evidence type="ECO:0008006" key="6">
    <source>
        <dbReference type="Google" id="ProtNLM"/>
    </source>
</evidence>
<reference evidence="4" key="1">
    <citation type="submission" date="2019-02" db="EMBL/GenBank/DDBJ databases">
        <authorList>
            <person name="Gruber-Vodicka R. H."/>
            <person name="Seah K. B. B."/>
        </authorList>
    </citation>
    <scope>NUCLEOTIDE SEQUENCE</scope>
    <source>
        <strain evidence="3">BECK_BZ163</strain>
        <strain evidence="5">BECK_BZ164</strain>
        <strain evidence="4">BECK_BZ165</strain>
    </source>
</reference>
<feature type="transmembrane region" description="Helical" evidence="2">
    <location>
        <begin position="23"/>
        <end position="41"/>
    </location>
</feature>
<name>A0A450TNH8_9GAMM</name>
<evidence type="ECO:0000313" key="3">
    <source>
        <dbReference type="EMBL" id="VFJ49682.1"/>
    </source>
</evidence>
<feature type="region of interest" description="Disordered" evidence="1">
    <location>
        <begin position="52"/>
        <end position="101"/>
    </location>
</feature>
<dbReference type="EMBL" id="CAADFL010000566">
    <property type="protein sequence ID" value="VFK18683.1"/>
    <property type="molecule type" value="Genomic_DNA"/>
</dbReference>
<proteinExistence type="predicted"/>
<evidence type="ECO:0000256" key="2">
    <source>
        <dbReference type="SAM" id="Phobius"/>
    </source>
</evidence>
<organism evidence="4">
    <name type="scientific">Candidatus Kentrum sp. FM</name>
    <dbReference type="NCBI Taxonomy" id="2126340"/>
    <lineage>
        <taxon>Bacteria</taxon>
        <taxon>Pseudomonadati</taxon>
        <taxon>Pseudomonadota</taxon>
        <taxon>Gammaproteobacteria</taxon>
        <taxon>Candidatus Kentrum</taxon>
    </lineage>
</organism>
<dbReference type="EMBL" id="CAADFA010000519">
    <property type="protein sequence ID" value="VFJ69350.1"/>
    <property type="molecule type" value="Genomic_DNA"/>
</dbReference>
<gene>
    <name evidence="3" type="ORF">BECKFM1743A_GA0114220_100753</name>
    <name evidence="5" type="ORF">BECKFM1743B_GA0114221_105662</name>
    <name evidence="4" type="ORF">BECKFM1743C_GA0114222_105192</name>
</gene>
<dbReference type="EMBL" id="CAADEZ010000075">
    <property type="protein sequence ID" value="VFJ49682.1"/>
    <property type="molecule type" value="Genomic_DNA"/>
</dbReference>
<evidence type="ECO:0000313" key="4">
    <source>
        <dbReference type="EMBL" id="VFJ69350.1"/>
    </source>
</evidence>
<keyword evidence="2" id="KW-1133">Transmembrane helix</keyword>
<accession>A0A450TNH8</accession>
<dbReference type="InterPro" id="IPR011990">
    <property type="entry name" value="TPR-like_helical_dom_sf"/>
</dbReference>
<keyword evidence="2" id="KW-0812">Transmembrane</keyword>
<sequence length="231" mass="25880">MHINQGIESRDESDPQKAGGRRWVRAALWIMIVALAGWYFLGENAQRQSRIENRNQSGISGVPSTMENNSLSAIHTPSMNDEPQKESLENPPLTDPSPAVITGKGVQAREMIEKIRDQGENADLKAVFNRAQQFRDEGMLVDAHLMYFFAAKQGHAESALVLGTMYDPEYALEVSSVIEEPDRVQAHKWYLRAAEGGSETAQQRLEYLRKQVERAAAKGDSEAGRLVLQWQ</sequence>
<feature type="compositionally biased region" description="Polar residues" evidence="1">
    <location>
        <begin position="54"/>
        <end position="81"/>
    </location>
</feature>
<dbReference type="Gene3D" id="1.25.40.10">
    <property type="entry name" value="Tetratricopeptide repeat domain"/>
    <property type="match status" value="1"/>
</dbReference>
<evidence type="ECO:0000313" key="5">
    <source>
        <dbReference type="EMBL" id="VFK18683.1"/>
    </source>
</evidence>
<keyword evidence="2" id="KW-0472">Membrane</keyword>
<dbReference type="SUPFAM" id="SSF81901">
    <property type="entry name" value="HCP-like"/>
    <property type="match status" value="1"/>
</dbReference>
<protein>
    <recommendedName>
        <fullName evidence="6">Sel1 repeat-containing protein</fullName>
    </recommendedName>
</protein>
<evidence type="ECO:0000256" key="1">
    <source>
        <dbReference type="SAM" id="MobiDB-lite"/>
    </source>
</evidence>
<dbReference type="AlphaFoldDB" id="A0A450TNH8"/>